<proteinExistence type="predicted"/>
<evidence type="ECO:0000313" key="3">
    <source>
        <dbReference type="Proteomes" id="UP000223968"/>
    </source>
</evidence>
<gene>
    <name evidence="2" type="ORF">AJ79_05996</name>
</gene>
<dbReference type="OrthoDB" id="5398665at2759"/>
<reference evidence="2 3" key="1">
    <citation type="submission" date="2017-10" db="EMBL/GenBank/DDBJ databases">
        <title>Comparative genomics in systemic dimorphic fungi from Ajellomycetaceae.</title>
        <authorList>
            <person name="Munoz J.F."/>
            <person name="Mcewen J.G."/>
            <person name="Clay O.K."/>
            <person name="Cuomo C.A."/>
        </authorList>
    </citation>
    <scope>NUCLEOTIDE SEQUENCE [LARGE SCALE GENOMIC DNA]</scope>
    <source>
        <strain evidence="2 3">UAMH5409</strain>
    </source>
</reference>
<accession>A0A2B7XHD1</accession>
<dbReference type="AlphaFoldDB" id="A0A2B7XHD1"/>
<comment type="caution">
    <text evidence="2">The sequence shown here is derived from an EMBL/GenBank/DDBJ whole genome shotgun (WGS) entry which is preliminary data.</text>
</comment>
<dbReference type="Proteomes" id="UP000223968">
    <property type="component" value="Unassembled WGS sequence"/>
</dbReference>
<dbReference type="STRING" id="1447875.A0A2B7XHD1"/>
<evidence type="ECO:0000313" key="2">
    <source>
        <dbReference type="EMBL" id="PGH08309.1"/>
    </source>
</evidence>
<feature type="region of interest" description="Disordered" evidence="1">
    <location>
        <begin position="75"/>
        <end position="108"/>
    </location>
</feature>
<protein>
    <submittedName>
        <fullName evidence="2">Uncharacterized protein</fullName>
    </submittedName>
</protein>
<feature type="compositionally biased region" description="Polar residues" evidence="1">
    <location>
        <begin position="75"/>
        <end position="88"/>
    </location>
</feature>
<organism evidence="2 3">
    <name type="scientific">Helicocarpus griseus UAMH5409</name>
    <dbReference type="NCBI Taxonomy" id="1447875"/>
    <lineage>
        <taxon>Eukaryota</taxon>
        <taxon>Fungi</taxon>
        <taxon>Dikarya</taxon>
        <taxon>Ascomycota</taxon>
        <taxon>Pezizomycotina</taxon>
        <taxon>Eurotiomycetes</taxon>
        <taxon>Eurotiomycetidae</taxon>
        <taxon>Onygenales</taxon>
        <taxon>Ajellomycetaceae</taxon>
        <taxon>Helicocarpus</taxon>
    </lineage>
</organism>
<sequence length="209" mass="23275">MGLQLVVDMDKQFSITKTDHNIELTQEDLTTNLSVDDIVAHCYQSGYVTGIFSPNNSNQGVRVVMAVAAQPSHAQYPQTHSFNQQTTADPPKSNIDPAIEADTGNTENHPMDTPSISSELHGDHLSLQNNAALPISHGNLECGNQTVEGPYTAQDFDHELRNAMNEYPIAPDENGYFTLFNPELRDPVYIYNPYRIQSEFDPYDIGDFI</sequence>
<name>A0A2B7XHD1_9EURO</name>
<evidence type="ECO:0000256" key="1">
    <source>
        <dbReference type="SAM" id="MobiDB-lite"/>
    </source>
</evidence>
<dbReference type="EMBL" id="PDNB01000102">
    <property type="protein sequence ID" value="PGH08309.1"/>
    <property type="molecule type" value="Genomic_DNA"/>
</dbReference>
<keyword evidence="3" id="KW-1185">Reference proteome</keyword>